<feature type="repeat" description="WD" evidence="1">
    <location>
        <begin position="498"/>
        <end position="529"/>
    </location>
</feature>
<keyword evidence="1" id="KW-0853">WD repeat</keyword>
<evidence type="ECO:0000313" key="3">
    <source>
        <dbReference type="Proteomes" id="UP000689195"/>
    </source>
</evidence>
<keyword evidence="3" id="KW-1185">Reference proteome</keyword>
<evidence type="ECO:0000313" key="2">
    <source>
        <dbReference type="EMBL" id="CAD8145567.1"/>
    </source>
</evidence>
<dbReference type="PROSITE" id="PS50082">
    <property type="entry name" value="WD_REPEATS_2"/>
    <property type="match status" value="1"/>
</dbReference>
<dbReference type="SMART" id="SM00320">
    <property type="entry name" value="WD40"/>
    <property type="match status" value="3"/>
</dbReference>
<dbReference type="OrthoDB" id="293116at2759"/>
<dbReference type="AlphaFoldDB" id="A0A8S1T295"/>
<comment type="caution">
    <text evidence="2">The sequence shown here is derived from an EMBL/GenBank/DDBJ whole genome shotgun (WGS) entry which is preliminary data.</text>
</comment>
<sequence length="735" mass="87520">MFDKFCIRHQDQILTHFCSNQMCPQFLTFYCTQCEIKQCNKNYHLQSFDNLSYFINKLVLPNFDTKQIEYYKQQMNKIISNFNTIQEKIINDYDKAIDKILEYIQNRSSSFKTEIINQIDFQKQYMIDKLIEFQNTMDKHYNNYKQSYDQIKSIVNQQESNVHIEEYYKQIDMNQLQEYFNVLLRMQPELEVLAKENSLQITKEQQIIESFNHNIYKEFQDKIIEYSENILTLLWSKYYSMTSNIHLYDNKTQSIAQSEMIENIRISRSSSSNSYSVFNEIDNIIAMGQQFNNTNTSIKLKSQTYGYTKFNLMTQGQFSIKPNHLDNQQQLPIIIPHCILVIKNQNIILTAGDSNSIYVWIHKKESNLWRLESQLILQTKEQQYIQCMELLYNPFISESRNSKQSFANLKVLLNPIIAICGQNNIYIVQFDIMTNQITIQCQYTIKDQKEQEIHTIQQCQTMGSYNYFIVGMEKGTMILFNYIISIDNTFTIKIDQMIKQHKDCITSIEIIGDQLIAVASNDRSVTIWQYFNNKLKLLPIKMNRFWEDIPCIRQVYTNSFITFDSNFNITQWYLENLNKIVIINNIQSSKMKQEVQEAIIINNPDNAQDFCILLLIREQQNNNKIIILDRYFQIVSQELLPQQFQSYLTIQRKKHNHYLTNYKMRIINDIIPNKVFSSFIDVKQNEKQGNQQQQQQQSFSQQQQMYQNKKVNLAIINNNKSNQHFIEISYIIGTD</sequence>
<proteinExistence type="predicted"/>
<name>A0A8S1T295_9CILI</name>
<dbReference type="InterPro" id="IPR001680">
    <property type="entry name" value="WD40_rpt"/>
</dbReference>
<evidence type="ECO:0000256" key="1">
    <source>
        <dbReference type="PROSITE-ProRule" id="PRU00221"/>
    </source>
</evidence>
<organism evidence="2 3">
    <name type="scientific">Paramecium pentaurelia</name>
    <dbReference type="NCBI Taxonomy" id="43138"/>
    <lineage>
        <taxon>Eukaryota</taxon>
        <taxon>Sar</taxon>
        <taxon>Alveolata</taxon>
        <taxon>Ciliophora</taxon>
        <taxon>Intramacronucleata</taxon>
        <taxon>Oligohymenophorea</taxon>
        <taxon>Peniculida</taxon>
        <taxon>Parameciidae</taxon>
        <taxon>Paramecium</taxon>
    </lineage>
</organism>
<dbReference type="Proteomes" id="UP000689195">
    <property type="component" value="Unassembled WGS sequence"/>
</dbReference>
<gene>
    <name evidence="2" type="ORF">PPENT_87.1.T0140309</name>
</gene>
<dbReference type="EMBL" id="CAJJDO010000014">
    <property type="protein sequence ID" value="CAD8145567.1"/>
    <property type="molecule type" value="Genomic_DNA"/>
</dbReference>
<protein>
    <submittedName>
        <fullName evidence="2">Uncharacterized protein</fullName>
    </submittedName>
</protein>
<reference evidence="2" key="1">
    <citation type="submission" date="2021-01" db="EMBL/GenBank/DDBJ databases">
        <authorList>
            <consortium name="Genoscope - CEA"/>
            <person name="William W."/>
        </authorList>
    </citation>
    <scope>NUCLEOTIDE SEQUENCE</scope>
</reference>
<accession>A0A8S1T295</accession>